<sequence length="183" mass="20884">MGLVNRDEYEKLRTKALELFDKANIILTEEEKDNVEVADFGLGKIENTGLQVVTYVNTDLVCAKELALLPDQTCPEHKHPTREFDDGKEETFRCRYGKVFLYVEGKPAENLSAQPPEGDGQYYTVFNEIILKPGEQYTIYPNTIHWFKAGSDGAVVSEFSTRSTDEDDIFTDPRIKRIPEKIL</sequence>
<comment type="cofactor">
    <cofactor evidence="1">
        <name>Mn(2+)</name>
        <dbReference type="ChEBI" id="CHEBI:29035"/>
    </cofactor>
</comment>
<dbReference type="AlphaFoldDB" id="A0A942YM72"/>
<dbReference type="EMBL" id="JAGYPJ010000001">
    <property type="protein sequence ID" value="MBS4200390.1"/>
    <property type="molecule type" value="Genomic_DNA"/>
</dbReference>
<dbReference type="Gene3D" id="2.60.120.10">
    <property type="entry name" value="Jelly Rolls"/>
    <property type="match status" value="1"/>
</dbReference>
<dbReference type="EC" id="5.3.1.15" evidence="8"/>
<evidence type="ECO:0000256" key="8">
    <source>
        <dbReference type="ARBA" id="ARBA00044972"/>
    </source>
</evidence>
<keyword evidence="10" id="KW-1185">Reference proteome</keyword>
<proteinExistence type="inferred from homology"/>
<evidence type="ECO:0000313" key="10">
    <source>
        <dbReference type="Proteomes" id="UP000682713"/>
    </source>
</evidence>
<name>A0A942YM72_9BACI</name>
<evidence type="ECO:0000256" key="5">
    <source>
        <dbReference type="ARBA" id="ARBA00023277"/>
    </source>
</evidence>
<dbReference type="GO" id="GO:0047828">
    <property type="term" value="F:D-lyxose ketol-isomerase activity"/>
    <property type="evidence" value="ECO:0007669"/>
    <property type="project" value="UniProtKB-EC"/>
</dbReference>
<dbReference type="InterPro" id="IPR011051">
    <property type="entry name" value="RmlC_Cupin_sf"/>
</dbReference>
<evidence type="ECO:0000256" key="2">
    <source>
        <dbReference type="ARBA" id="ARBA00022723"/>
    </source>
</evidence>
<protein>
    <recommendedName>
        <fullName evidence="8">D-lyxose ketol-isomerase</fullName>
        <ecNumber evidence="8">5.3.1.15</ecNumber>
    </recommendedName>
</protein>
<dbReference type="SUPFAM" id="SSF51182">
    <property type="entry name" value="RmlC-like cupins"/>
    <property type="match status" value="1"/>
</dbReference>
<evidence type="ECO:0000313" key="9">
    <source>
        <dbReference type="EMBL" id="MBS4200390.1"/>
    </source>
</evidence>
<keyword evidence="3" id="KW-0464">Manganese</keyword>
<keyword evidence="4 9" id="KW-0413">Isomerase</keyword>
<dbReference type="InterPro" id="IPR010864">
    <property type="entry name" value="D-lyxose_isomer"/>
</dbReference>
<comment type="catalytic activity">
    <reaction evidence="6">
        <text>D-lyxose = D-xylulose</text>
        <dbReference type="Rhea" id="RHEA:14201"/>
        <dbReference type="ChEBI" id="CHEBI:16789"/>
        <dbReference type="ChEBI" id="CHEBI:17140"/>
        <dbReference type="EC" id="5.3.1.15"/>
    </reaction>
</comment>
<evidence type="ECO:0000256" key="6">
    <source>
        <dbReference type="ARBA" id="ARBA00044907"/>
    </source>
</evidence>
<evidence type="ECO:0000256" key="1">
    <source>
        <dbReference type="ARBA" id="ARBA00001936"/>
    </source>
</evidence>
<evidence type="ECO:0000256" key="4">
    <source>
        <dbReference type="ARBA" id="ARBA00023235"/>
    </source>
</evidence>
<evidence type="ECO:0000256" key="7">
    <source>
        <dbReference type="ARBA" id="ARBA00044951"/>
    </source>
</evidence>
<dbReference type="RefSeq" id="WP_213110977.1">
    <property type="nucleotide sequence ID" value="NZ_JAGYPJ010000001.1"/>
</dbReference>
<organism evidence="9 10">
    <name type="scientific">Lederbergia citrisecunda</name>
    <dbReference type="NCBI Taxonomy" id="2833583"/>
    <lineage>
        <taxon>Bacteria</taxon>
        <taxon>Bacillati</taxon>
        <taxon>Bacillota</taxon>
        <taxon>Bacilli</taxon>
        <taxon>Bacillales</taxon>
        <taxon>Bacillaceae</taxon>
        <taxon>Lederbergia</taxon>
    </lineage>
</organism>
<accession>A0A942YM72</accession>
<reference evidence="9 10" key="1">
    <citation type="submission" date="2021-05" db="EMBL/GenBank/DDBJ databases">
        <title>Novel Bacillus species.</title>
        <authorList>
            <person name="Liu G."/>
        </authorList>
    </citation>
    <scope>NUCLEOTIDE SEQUENCE [LARGE SCALE GENOMIC DNA]</scope>
    <source>
        <strain evidence="9 10">FJAT-49732</strain>
    </source>
</reference>
<keyword evidence="2" id="KW-0479">Metal-binding</keyword>
<dbReference type="Pfam" id="PF07385">
    <property type="entry name" value="Lyx_isomer"/>
    <property type="match status" value="1"/>
</dbReference>
<gene>
    <name evidence="9" type="ORF">KHA93_12180</name>
</gene>
<dbReference type="CDD" id="cd20308">
    <property type="entry name" value="cupin_YdaE"/>
    <property type="match status" value="1"/>
</dbReference>
<comment type="similarity">
    <text evidence="7">Belongs to the D-lyxose ketol-isomerase family.</text>
</comment>
<dbReference type="Proteomes" id="UP000682713">
    <property type="component" value="Unassembled WGS sequence"/>
</dbReference>
<comment type="caution">
    <text evidence="9">The sequence shown here is derived from an EMBL/GenBank/DDBJ whole genome shotgun (WGS) entry which is preliminary data.</text>
</comment>
<dbReference type="GO" id="GO:0046872">
    <property type="term" value="F:metal ion binding"/>
    <property type="evidence" value="ECO:0007669"/>
    <property type="project" value="UniProtKB-KW"/>
</dbReference>
<keyword evidence="5" id="KW-0119">Carbohydrate metabolism</keyword>
<evidence type="ECO:0000256" key="3">
    <source>
        <dbReference type="ARBA" id="ARBA00023211"/>
    </source>
</evidence>
<dbReference type="InterPro" id="IPR014710">
    <property type="entry name" value="RmlC-like_jellyroll"/>
</dbReference>